<dbReference type="Proteomes" id="UP000245444">
    <property type="component" value="Chromosome"/>
</dbReference>
<evidence type="ECO:0000313" key="6">
    <source>
        <dbReference type="Proteomes" id="UP000245444"/>
    </source>
</evidence>
<keyword evidence="3" id="KW-0378">Hydrolase</keyword>
<proteinExistence type="predicted"/>
<protein>
    <submittedName>
        <fullName evidence="5">HK97 family phage prohead protease</fullName>
    </submittedName>
</protein>
<evidence type="ECO:0000256" key="2">
    <source>
        <dbReference type="ARBA" id="ARBA00022670"/>
    </source>
</evidence>
<dbReference type="InterPro" id="IPR054613">
    <property type="entry name" value="Peptidase_S78_dom"/>
</dbReference>
<dbReference type="GO" id="GO:0008233">
    <property type="term" value="F:peptidase activity"/>
    <property type="evidence" value="ECO:0007669"/>
    <property type="project" value="UniProtKB-KW"/>
</dbReference>
<reference evidence="5 6" key="1">
    <citation type="submission" date="2018-05" db="EMBL/GenBank/DDBJ databases">
        <title>Complete Genome Sequence of Methylobacterium sp. 17Sr1-28.</title>
        <authorList>
            <person name="Srinivasan S."/>
        </authorList>
    </citation>
    <scope>NUCLEOTIDE SEQUENCE [LARGE SCALE GENOMIC DNA]</scope>
    <source>
        <strain evidence="5 6">17Sr1-28</strain>
    </source>
</reference>
<dbReference type="RefSeq" id="WP_109959965.1">
    <property type="nucleotide sequence ID" value="NZ_CP029553.1"/>
</dbReference>
<dbReference type="SUPFAM" id="SSF50789">
    <property type="entry name" value="Herpes virus serine proteinase, assemblin"/>
    <property type="match status" value="1"/>
</dbReference>
<evidence type="ECO:0000256" key="1">
    <source>
        <dbReference type="ARBA" id="ARBA00022612"/>
    </source>
</evidence>
<dbReference type="GO" id="GO:0006508">
    <property type="term" value="P:proteolysis"/>
    <property type="evidence" value="ECO:0007669"/>
    <property type="project" value="UniProtKB-KW"/>
</dbReference>
<organism evidence="5 6">
    <name type="scientific">Methylobacterium terrae</name>
    <dbReference type="NCBI Taxonomy" id="2202827"/>
    <lineage>
        <taxon>Bacteria</taxon>
        <taxon>Pseudomonadati</taxon>
        <taxon>Pseudomonadota</taxon>
        <taxon>Alphaproteobacteria</taxon>
        <taxon>Hyphomicrobiales</taxon>
        <taxon>Methylobacteriaceae</taxon>
        <taxon>Methylobacterium</taxon>
    </lineage>
</organism>
<dbReference type="AlphaFoldDB" id="A0A2U8WQA8"/>
<dbReference type="OrthoDB" id="9804926at2"/>
<dbReference type="InterPro" id="IPR006433">
    <property type="entry name" value="Prohead_protease"/>
</dbReference>
<evidence type="ECO:0000256" key="3">
    <source>
        <dbReference type="ARBA" id="ARBA00022801"/>
    </source>
</evidence>
<evidence type="ECO:0000259" key="4">
    <source>
        <dbReference type="Pfam" id="PF04586"/>
    </source>
</evidence>
<dbReference type="NCBIfam" id="TIGR01543">
    <property type="entry name" value="proheadase_HK97"/>
    <property type="match status" value="1"/>
</dbReference>
<keyword evidence="6" id="KW-1185">Reference proteome</keyword>
<dbReference type="EMBL" id="CP029553">
    <property type="protein sequence ID" value="AWN47640.1"/>
    <property type="molecule type" value="Genomic_DNA"/>
</dbReference>
<sequence length="233" mass="24905">MIGTRRDRAVKVRDFDLAVKAAGDDGRFSGHGSVFGVEDSYGEIVAPGAFTASLAEIAAKGRKVPVLWQHRTEEPIGVYDRLEEDATGLALDGRLLTKSVARAAEAHALMTAGAVTGLSIGYRVREHKRNDETGIITLTNLELLEVSLVTFPANDLARVDAVKLKVAHGGLPTLPEFETLLRDAGFSKRKAAVIANRGLKHLLDGRDARGAADDDTGSARALLAQLRGFSLPK</sequence>
<keyword evidence="2 5" id="KW-0645">Protease</keyword>
<evidence type="ECO:0000313" key="5">
    <source>
        <dbReference type="EMBL" id="AWN47640.1"/>
    </source>
</evidence>
<keyword evidence="1" id="KW-1188">Viral release from host cell</keyword>
<name>A0A2U8WQA8_9HYPH</name>
<dbReference type="Pfam" id="PF04586">
    <property type="entry name" value="Peptidase_S78"/>
    <property type="match status" value="1"/>
</dbReference>
<accession>A0A2U8WQA8</accession>
<dbReference type="KEGG" id="mtea:DK419_16060"/>
<gene>
    <name evidence="5" type="ORF">DK419_16060</name>
</gene>
<feature type="domain" description="Prohead serine protease" evidence="4">
    <location>
        <begin position="18"/>
        <end position="168"/>
    </location>
</feature>